<reference evidence="2 3" key="1">
    <citation type="submission" date="2023-07" db="EMBL/GenBank/DDBJ databases">
        <authorList>
            <person name="Lian W.-H."/>
        </authorList>
    </citation>
    <scope>NUCLEOTIDE SEQUENCE [LARGE SCALE GENOMIC DNA]</scope>
    <source>
        <strain evidence="2 3">SYSU DXS3180</strain>
    </source>
</reference>
<keyword evidence="3" id="KW-1185">Reference proteome</keyword>
<dbReference type="SUPFAM" id="SSF56925">
    <property type="entry name" value="OMPA-like"/>
    <property type="match status" value="1"/>
</dbReference>
<gene>
    <name evidence="2" type="ORF">QTN47_05910</name>
</gene>
<feature type="signal peptide" evidence="1">
    <location>
        <begin position="1"/>
        <end position="20"/>
    </location>
</feature>
<organism evidence="2 3">
    <name type="scientific">Danxiaibacter flavus</name>
    <dbReference type="NCBI Taxonomy" id="3049108"/>
    <lineage>
        <taxon>Bacteria</taxon>
        <taxon>Pseudomonadati</taxon>
        <taxon>Bacteroidota</taxon>
        <taxon>Chitinophagia</taxon>
        <taxon>Chitinophagales</taxon>
        <taxon>Chitinophagaceae</taxon>
        <taxon>Danxiaibacter</taxon>
    </lineage>
</organism>
<name>A0ABV3ZEW9_9BACT</name>
<evidence type="ECO:0000313" key="2">
    <source>
        <dbReference type="EMBL" id="MEX6687018.1"/>
    </source>
</evidence>
<comment type="caution">
    <text evidence="2">The sequence shown here is derived from an EMBL/GenBank/DDBJ whole genome shotgun (WGS) entry which is preliminary data.</text>
</comment>
<accession>A0ABV3ZEW9</accession>
<dbReference type="EMBL" id="JAULBC010000002">
    <property type="protein sequence ID" value="MEX6687018.1"/>
    <property type="molecule type" value="Genomic_DNA"/>
</dbReference>
<proteinExistence type="predicted"/>
<dbReference type="InterPro" id="IPR011250">
    <property type="entry name" value="OMP/PagP_B-barrel"/>
</dbReference>
<evidence type="ECO:0000313" key="3">
    <source>
        <dbReference type="Proteomes" id="UP001560573"/>
    </source>
</evidence>
<feature type="chain" id="PRO_5046239867" description="Outer membrane protein beta-barrel domain-containing protein" evidence="1">
    <location>
        <begin position="21"/>
        <end position="192"/>
    </location>
</feature>
<evidence type="ECO:0000256" key="1">
    <source>
        <dbReference type="SAM" id="SignalP"/>
    </source>
</evidence>
<keyword evidence="1" id="KW-0732">Signal</keyword>
<evidence type="ECO:0008006" key="4">
    <source>
        <dbReference type="Google" id="ProtNLM"/>
    </source>
</evidence>
<sequence>MKKVALFFAGLIAFCGVANAQLEKGSTIIGADIANFKIGLNTGSQSSVDINPYAAWFVKDNIALGAKLNYGIQAQKGIEPSTNWAVAALGRYYVNDAAINVLKHTRFFAEATAGVAGTIIAETNSSTNGFLFGFGPGMTYFVTPNIGLEGLLKYNGLVGFGSEPFASNLTINVGFTIFLPFSKAKAAVKGQQ</sequence>
<protein>
    <recommendedName>
        <fullName evidence="4">Outer membrane protein beta-barrel domain-containing protein</fullName>
    </recommendedName>
</protein>
<dbReference type="Proteomes" id="UP001560573">
    <property type="component" value="Unassembled WGS sequence"/>
</dbReference>
<dbReference type="RefSeq" id="WP_369328421.1">
    <property type="nucleotide sequence ID" value="NZ_JAULBC010000002.1"/>
</dbReference>